<feature type="chain" id="PRO_5040165925" evidence="1">
    <location>
        <begin position="22"/>
        <end position="145"/>
    </location>
</feature>
<protein>
    <submittedName>
        <fullName evidence="2">Uncharacterized protein</fullName>
    </submittedName>
</protein>
<proteinExistence type="predicted"/>
<dbReference type="OrthoDB" id="3178264at2759"/>
<organism evidence="2 3">
    <name type="scientific">Pleurotus eryngii</name>
    <name type="common">Boletus of the steppes</name>
    <dbReference type="NCBI Taxonomy" id="5323"/>
    <lineage>
        <taxon>Eukaryota</taxon>
        <taxon>Fungi</taxon>
        <taxon>Dikarya</taxon>
        <taxon>Basidiomycota</taxon>
        <taxon>Agaricomycotina</taxon>
        <taxon>Agaricomycetes</taxon>
        <taxon>Agaricomycetidae</taxon>
        <taxon>Agaricales</taxon>
        <taxon>Pleurotineae</taxon>
        <taxon>Pleurotaceae</taxon>
        <taxon>Pleurotus</taxon>
    </lineage>
</organism>
<feature type="signal peptide" evidence="1">
    <location>
        <begin position="1"/>
        <end position="21"/>
    </location>
</feature>
<dbReference type="AlphaFoldDB" id="A0A9P6A3F3"/>
<gene>
    <name evidence="2" type="ORF">BDN71DRAFT_1443648</name>
</gene>
<evidence type="ECO:0000313" key="3">
    <source>
        <dbReference type="Proteomes" id="UP000807025"/>
    </source>
</evidence>
<name>A0A9P6A3F3_PLEER</name>
<evidence type="ECO:0000313" key="2">
    <source>
        <dbReference type="EMBL" id="KAF9498317.1"/>
    </source>
</evidence>
<keyword evidence="1" id="KW-0732">Signal</keyword>
<dbReference type="Proteomes" id="UP000807025">
    <property type="component" value="Unassembled WGS sequence"/>
</dbReference>
<reference evidence="2" key="1">
    <citation type="submission" date="2020-11" db="EMBL/GenBank/DDBJ databases">
        <authorList>
            <consortium name="DOE Joint Genome Institute"/>
            <person name="Ahrendt S."/>
            <person name="Riley R."/>
            <person name="Andreopoulos W."/>
            <person name="Labutti K."/>
            <person name="Pangilinan J."/>
            <person name="Ruiz-Duenas F.J."/>
            <person name="Barrasa J.M."/>
            <person name="Sanchez-Garcia M."/>
            <person name="Camarero S."/>
            <person name="Miyauchi S."/>
            <person name="Serrano A."/>
            <person name="Linde D."/>
            <person name="Babiker R."/>
            <person name="Drula E."/>
            <person name="Ayuso-Fernandez I."/>
            <person name="Pacheco R."/>
            <person name="Padilla G."/>
            <person name="Ferreira P."/>
            <person name="Barriuso J."/>
            <person name="Kellner H."/>
            <person name="Castanera R."/>
            <person name="Alfaro M."/>
            <person name="Ramirez L."/>
            <person name="Pisabarro A.G."/>
            <person name="Kuo A."/>
            <person name="Tritt A."/>
            <person name="Lipzen A."/>
            <person name="He G."/>
            <person name="Yan M."/>
            <person name="Ng V."/>
            <person name="Cullen D."/>
            <person name="Martin F."/>
            <person name="Rosso M.-N."/>
            <person name="Henrissat B."/>
            <person name="Hibbett D."/>
            <person name="Martinez A.T."/>
            <person name="Grigoriev I.V."/>
        </authorList>
    </citation>
    <scope>NUCLEOTIDE SEQUENCE</scope>
    <source>
        <strain evidence="2">ATCC 90797</strain>
    </source>
</reference>
<keyword evidence="3" id="KW-1185">Reference proteome</keyword>
<dbReference type="EMBL" id="MU154538">
    <property type="protein sequence ID" value="KAF9498317.1"/>
    <property type="molecule type" value="Genomic_DNA"/>
</dbReference>
<accession>A0A9P6A3F3</accession>
<comment type="caution">
    <text evidence="2">The sequence shown here is derived from an EMBL/GenBank/DDBJ whole genome shotgun (WGS) entry which is preliminary data.</text>
</comment>
<evidence type="ECO:0000256" key="1">
    <source>
        <dbReference type="SAM" id="SignalP"/>
    </source>
</evidence>
<sequence>MARFHASALLAIFFFAFFALAAPVVETRQVGNLTCNVARLRIVGALAATNDDVSKISTADATAADAVATAQSGLSSAGDGIKTIAGSILTGQQAPASARDQVGQGLIDAQTALQSIDGTDPAVTTALGNMAKAIKAGQDVVANCK</sequence>